<evidence type="ECO:0000256" key="10">
    <source>
        <dbReference type="ARBA" id="ARBA00023125"/>
    </source>
</evidence>
<keyword evidence="7" id="KW-0255">Endonuclease</keyword>
<keyword evidence="10" id="KW-0238">DNA-binding</keyword>
<keyword evidence="4" id="KW-0540">Nuclease</keyword>
<keyword evidence="1" id="KW-0808">Transferase</keyword>
<dbReference type="Proteomes" id="UP001470230">
    <property type="component" value="Unassembled WGS sequence"/>
</dbReference>
<protein>
    <recommendedName>
        <fullName evidence="11">CRESS-DNA virus Rep endonuclease domain-containing protein</fullName>
    </recommendedName>
</protein>
<evidence type="ECO:0000259" key="11">
    <source>
        <dbReference type="Pfam" id="PF02407"/>
    </source>
</evidence>
<evidence type="ECO:0000256" key="1">
    <source>
        <dbReference type="ARBA" id="ARBA00022679"/>
    </source>
</evidence>
<evidence type="ECO:0000256" key="3">
    <source>
        <dbReference type="ARBA" id="ARBA00022705"/>
    </source>
</evidence>
<keyword evidence="6" id="KW-0547">Nucleotide-binding</keyword>
<evidence type="ECO:0000256" key="9">
    <source>
        <dbReference type="ARBA" id="ARBA00023124"/>
    </source>
</evidence>
<evidence type="ECO:0000256" key="7">
    <source>
        <dbReference type="ARBA" id="ARBA00022759"/>
    </source>
</evidence>
<dbReference type="EMBL" id="JAPFFF010000003">
    <property type="protein sequence ID" value="KAK8893574.1"/>
    <property type="molecule type" value="Genomic_DNA"/>
</dbReference>
<proteinExistence type="predicted"/>
<dbReference type="Pfam" id="PF02407">
    <property type="entry name" value="Viral_Rep"/>
    <property type="match status" value="1"/>
</dbReference>
<reference evidence="12 13" key="1">
    <citation type="submission" date="2024-04" db="EMBL/GenBank/DDBJ databases">
        <title>Tritrichomonas musculus Genome.</title>
        <authorList>
            <person name="Alves-Ferreira E."/>
            <person name="Grigg M."/>
            <person name="Lorenzi H."/>
            <person name="Galac M."/>
        </authorList>
    </citation>
    <scope>NUCLEOTIDE SEQUENCE [LARGE SCALE GENOMIC DNA]</scope>
    <source>
        <strain evidence="12 13">EAF2021</strain>
    </source>
</reference>
<evidence type="ECO:0000256" key="5">
    <source>
        <dbReference type="ARBA" id="ARBA00022723"/>
    </source>
</evidence>
<accession>A0ABR2KR03</accession>
<keyword evidence="3" id="KW-0235">DNA replication</keyword>
<evidence type="ECO:0000313" key="13">
    <source>
        <dbReference type="Proteomes" id="UP001470230"/>
    </source>
</evidence>
<gene>
    <name evidence="12" type="ORF">M9Y10_021997</name>
</gene>
<evidence type="ECO:0000256" key="8">
    <source>
        <dbReference type="ARBA" id="ARBA00022801"/>
    </source>
</evidence>
<name>A0ABR2KR03_9EUKA</name>
<sequence length="100" mass="11733">MFIGHQLRALNDVADQLSLTELTKKWNFQYVVEYAPTTGHKHEQIYKRFKNGKYLQDLQAELIGAHIELGKGNEIENYKYVTKSGKLHDFKRRIPKNNTI</sequence>
<keyword evidence="5" id="KW-0479">Metal-binding</keyword>
<evidence type="ECO:0000256" key="4">
    <source>
        <dbReference type="ARBA" id="ARBA00022722"/>
    </source>
</evidence>
<keyword evidence="8" id="KW-0378">Hydrolase</keyword>
<comment type="caution">
    <text evidence="12">The sequence shown here is derived from an EMBL/GenBank/DDBJ whole genome shotgun (WGS) entry which is preliminary data.</text>
</comment>
<organism evidence="12 13">
    <name type="scientific">Tritrichomonas musculus</name>
    <dbReference type="NCBI Taxonomy" id="1915356"/>
    <lineage>
        <taxon>Eukaryota</taxon>
        <taxon>Metamonada</taxon>
        <taxon>Parabasalia</taxon>
        <taxon>Tritrichomonadida</taxon>
        <taxon>Tritrichomonadidae</taxon>
        <taxon>Tritrichomonas</taxon>
    </lineage>
</organism>
<keyword evidence="2" id="KW-0548">Nucleotidyltransferase</keyword>
<feature type="domain" description="CRESS-DNA virus Rep endonuclease" evidence="11">
    <location>
        <begin position="22"/>
        <end position="83"/>
    </location>
</feature>
<evidence type="ECO:0000256" key="2">
    <source>
        <dbReference type="ARBA" id="ARBA00022695"/>
    </source>
</evidence>
<dbReference type="InterPro" id="IPR049912">
    <property type="entry name" value="CRESS_DNA_REP"/>
</dbReference>
<evidence type="ECO:0000256" key="6">
    <source>
        <dbReference type="ARBA" id="ARBA00022741"/>
    </source>
</evidence>
<keyword evidence="9" id="KW-0190">Covalent protein-DNA linkage</keyword>
<keyword evidence="13" id="KW-1185">Reference proteome</keyword>
<dbReference type="Gene3D" id="3.40.1310.20">
    <property type="match status" value="1"/>
</dbReference>
<evidence type="ECO:0000313" key="12">
    <source>
        <dbReference type="EMBL" id="KAK8893574.1"/>
    </source>
</evidence>